<dbReference type="InterPro" id="IPR012997">
    <property type="entry name" value="RplA"/>
</dbReference>
<organism evidence="7 8">
    <name type="scientific">Acuticoccus mangrovi</name>
    <dbReference type="NCBI Taxonomy" id="2796142"/>
    <lineage>
        <taxon>Bacteria</taxon>
        <taxon>Pseudomonadati</taxon>
        <taxon>Pseudomonadota</taxon>
        <taxon>Alphaproteobacteria</taxon>
        <taxon>Hyphomicrobiales</taxon>
        <taxon>Amorphaceae</taxon>
        <taxon>Acuticoccus</taxon>
    </lineage>
</organism>
<dbReference type="Gene3D" id="2.40.40.10">
    <property type="entry name" value="RlpA-like domain"/>
    <property type="match status" value="1"/>
</dbReference>
<comment type="similarity">
    <text evidence="3 4">Belongs to the RlpA family.</text>
</comment>
<dbReference type="CDD" id="cd22268">
    <property type="entry name" value="DPBB_RlpA-like"/>
    <property type="match status" value="1"/>
</dbReference>
<dbReference type="EMBL" id="JAEKJA010000002">
    <property type="protein sequence ID" value="MBJ3774710.1"/>
    <property type="molecule type" value="Genomic_DNA"/>
</dbReference>
<sequence length="325" mass="34169">MPFALLMGAVSLAGCNGTIASLEPALSTTTASNDDDGGDGEGRKMIGKPYKVGGRWFHPQEDKDYDEVGMASWYGADFHGKRTANGERFNQNALSAAHPTLPLPSYVRVTAVKSGKSVVVRVNDRGPFHKGRIIDVSRAAADELGIRRAGRAKVRVEYLGEAEIGGGDKETHMAALKYGTTSKKSKSKSGSGGLFGFGKREEKDEKPVEVRLAAAAPTPSPAGSPLPGVNVPIVHRPEPVTAVAFQETEEAKSGAIDAVIAMNADGEEEMPMVESKKPVAIKPLPATALEHSEERVMGAHDLFAAIDTTTGGAGELHGSTSAQPQ</sequence>
<dbReference type="Proteomes" id="UP000609531">
    <property type="component" value="Unassembled WGS sequence"/>
</dbReference>
<evidence type="ECO:0000313" key="8">
    <source>
        <dbReference type="Proteomes" id="UP000609531"/>
    </source>
</evidence>
<evidence type="ECO:0000313" key="7">
    <source>
        <dbReference type="EMBL" id="MBJ3774710.1"/>
    </source>
</evidence>
<comment type="caution">
    <text evidence="7">The sequence shown here is derived from an EMBL/GenBank/DDBJ whole genome shotgun (WGS) entry which is preliminary data.</text>
</comment>
<keyword evidence="8" id="KW-1185">Reference proteome</keyword>
<dbReference type="InterPro" id="IPR009009">
    <property type="entry name" value="RlpA-like_DPBB"/>
</dbReference>
<dbReference type="NCBIfam" id="TIGR00413">
    <property type="entry name" value="rlpA"/>
    <property type="match status" value="1"/>
</dbReference>
<dbReference type="HAMAP" id="MF_02071">
    <property type="entry name" value="RlpA"/>
    <property type="match status" value="1"/>
</dbReference>
<feature type="region of interest" description="Disordered" evidence="5">
    <location>
        <begin position="180"/>
        <end position="202"/>
    </location>
</feature>
<reference evidence="7" key="1">
    <citation type="submission" date="2020-12" db="EMBL/GenBank/DDBJ databases">
        <title>Bacterial taxonomy.</title>
        <authorList>
            <person name="Pan X."/>
        </authorList>
    </citation>
    <scope>NUCLEOTIDE SEQUENCE</scope>
    <source>
        <strain evidence="7">B2012</strain>
    </source>
</reference>
<dbReference type="GO" id="GO:0000270">
    <property type="term" value="P:peptidoglycan metabolic process"/>
    <property type="evidence" value="ECO:0007669"/>
    <property type="project" value="UniProtKB-UniRule"/>
</dbReference>
<dbReference type="Pfam" id="PF03330">
    <property type="entry name" value="DPBB_1"/>
    <property type="match status" value="1"/>
</dbReference>
<evidence type="ECO:0000259" key="6">
    <source>
        <dbReference type="Pfam" id="PF03330"/>
    </source>
</evidence>
<dbReference type="AlphaFoldDB" id="A0A934IL99"/>
<dbReference type="GO" id="GO:0071555">
    <property type="term" value="P:cell wall organization"/>
    <property type="evidence" value="ECO:0007669"/>
    <property type="project" value="UniProtKB-KW"/>
</dbReference>
<keyword evidence="2 3" id="KW-0961">Cell wall biogenesis/degradation</keyword>
<evidence type="ECO:0000256" key="1">
    <source>
        <dbReference type="ARBA" id="ARBA00023239"/>
    </source>
</evidence>
<keyword evidence="1 3" id="KW-0456">Lyase</keyword>
<accession>A0A934IL99</accession>
<evidence type="ECO:0000256" key="4">
    <source>
        <dbReference type="RuleBase" id="RU003495"/>
    </source>
</evidence>
<dbReference type="SUPFAM" id="SSF50685">
    <property type="entry name" value="Barwin-like endoglucanases"/>
    <property type="match status" value="1"/>
</dbReference>
<dbReference type="GO" id="GO:0008932">
    <property type="term" value="F:lytic endotransglycosylase activity"/>
    <property type="evidence" value="ECO:0007669"/>
    <property type="project" value="UniProtKB-UniRule"/>
</dbReference>
<evidence type="ECO:0000256" key="5">
    <source>
        <dbReference type="SAM" id="MobiDB-lite"/>
    </source>
</evidence>
<dbReference type="InterPro" id="IPR034718">
    <property type="entry name" value="RlpA"/>
</dbReference>
<dbReference type="PANTHER" id="PTHR34183:SF1">
    <property type="entry name" value="ENDOLYTIC PEPTIDOGLYCAN TRANSGLYCOSYLASE RLPA"/>
    <property type="match status" value="1"/>
</dbReference>
<name>A0A934IL99_9HYPH</name>
<proteinExistence type="inferred from homology"/>
<feature type="domain" description="RlpA-like protein double-psi beta-barrel" evidence="6">
    <location>
        <begin position="68"/>
        <end position="156"/>
    </location>
</feature>
<comment type="function">
    <text evidence="3">Lytic transglycosylase with a strong preference for naked glycan strands that lack stem peptides.</text>
</comment>
<evidence type="ECO:0000256" key="3">
    <source>
        <dbReference type="HAMAP-Rule" id="MF_02071"/>
    </source>
</evidence>
<protein>
    <recommendedName>
        <fullName evidence="3">Endolytic peptidoglycan transglycosylase RlpA</fullName>
        <ecNumber evidence="3">4.2.2.-</ecNumber>
    </recommendedName>
</protein>
<dbReference type="RefSeq" id="WP_198880613.1">
    <property type="nucleotide sequence ID" value="NZ_JAEKJA010000002.1"/>
</dbReference>
<dbReference type="PANTHER" id="PTHR34183">
    <property type="entry name" value="ENDOLYTIC PEPTIDOGLYCAN TRANSGLYCOSYLASE RLPA"/>
    <property type="match status" value="1"/>
</dbReference>
<dbReference type="InterPro" id="IPR036908">
    <property type="entry name" value="RlpA-like_sf"/>
</dbReference>
<dbReference type="EC" id="4.2.2.-" evidence="3"/>
<evidence type="ECO:0000256" key="2">
    <source>
        <dbReference type="ARBA" id="ARBA00023316"/>
    </source>
</evidence>
<gene>
    <name evidence="3" type="primary">rlpA</name>
    <name evidence="7" type="ORF">JCR33_03375</name>
</gene>